<comment type="cofactor">
    <cofactor evidence="1 6">
        <name>pyridoxal 5'-phosphate</name>
        <dbReference type="ChEBI" id="CHEBI:597326"/>
    </cofactor>
</comment>
<dbReference type="OrthoDB" id="9813612at2"/>
<dbReference type="GO" id="GO:0008483">
    <property type="term" value="F:transaminase activity"/>
    <property type="evidence" value="ECO:0007669"/>
    <property type="project" value="UniProtKB-KW"/>
</dbReference>
<dbReference type="InterPro" id="IPR050596">
    <property type="entry name" value="AspAT/PAT-like"/>
</dbReference>
<organism evidence="8 9">
    <name type="scientific">Dinghuibacter silviterrae</name>
    <dbReference type="NCBI Taxonomy" id="1539049"/>
    <lineage>
        <taxon>Bacteria</taxon>
        <taxon>Pseudomonadati</taxon>
        <taxon>Bacteroidota</taxon>
        <taxon>Chitinophagia</taxon>
        <taxon>Chitinophagales</taxon>
        <taxon>Chitinophagaceae</taxon>
        <taxon>Dinghuibacter</taxon>
    </lineage>
</organism>
<dbReference type="InterPro" id="IPR015424">
    <property type="entry name" value="PyrdxlP-dep_Trfase"/>
</dbReference>
<evidence type="ECO:0000256" key="5">
    <source>
        <dbReference type="ARBA" id="ARBA00022898"/>
    </source>
</evidence>
<dbReference type="PROSITE" id="PS00105">
    <property type="entry name" value="AA_TRANSFER_CLASS_1"/>
    <property type="match status" value="1"/>
</dbReference>
<accession>A0A4R8DPB5</accession>
<dbReference type="Proteomes" id="UP000294498">
    <property type="component" value="Unassembled WGS sequence"/>
</dbReference>
<dbReference type="InterPro" id="IPR015421">
    <property type="entry name" value="PyrdxlP-dep_Trfase_major"/>
</dbReference>
<comment type="caution">
    <text evidence="8">The sequence shown here is derived from an EMBL/GenBank/DDBJ whole genome shotgun (WGS) entry which is preliminary data.</text>
</comment>
<dbReference type="InterPro" id="IPR004839">
    <property type="entry name" value="Aminotransferase_I/II_large"/>
</dbReference>
<dbReference type="PANTHER" id="PTHR46383">
    <property type="entry name" value="ASPARTATE AMINOTRANSFERASE"/>
    <property type="match status" value="1"/>
</dbReference>
<gene>
    <name evidence="8" type="ORF">EDB95_0698</name>
</gene>
<evidence type="ECO:0000313" key="8">
    <source>
        <dbReference type="EMBL" id="TDW99688.1"/>
    </source>
</evidence>
<dbReference type="RefSeq" id="WP_133990599.1">
    <property type="nucleotide sequence ID" value="NZ_SODV01000001.1"/>
</dbReference>
<dbReference type="SUPFAM" id="SSF53383">
    <property type="entry name" value="PLP-dependent transferases"/>
    <property type="match status" value="1"/>
</dbReference>
<dbReference type="CDD" id="cd00609">
    <property type="entry name" value="AAT_like"/>
    <property type="match status" value="1"/>
</dbReference>
<dbReference type="InterPro" id="IPR004838">
    <property type="entry name" value="NHTrfase_class1_PyrdxlP-BS"/>
</dbReference>
<keyword evidence="3 6" id="KW-0032">Aminotransferase</keyword>
<evidence type="ECO:0000313" key="9">
    <source>
        <dbReference type="Proteomes" id="UP000294498"/>
    </source>
</evidence>
<evidence type="ECO:0000256" key="1">
    <source>
        <dbReference type="ARBA" id="ARBA00001933"/>
    </source>
</evidence>
<evidence type="ECO:0000256" key="6">
    <source>
        <dbReference type="RuleBase" id="RU000481"/>
    </source>
</evidence>
<sequence>MQLSQLAESLIGSEIVRLGNEIKDKIRQGNRIYNFTIGDFDSRIFPIPQELEKGIIEAYREGYTNYPPAEGILELRESVGRFLADREGLHYTPSEILIASGGRPLIYALYRAIVDKGEKVIYAVPSWNNNHYVHFVGGQHVTIDTTPEQQFMPTADQVRPLLGDATLLALCSPQNPTGTAFSKEELQKICDAVVEENARRGPGKKKLFLLYDQMYWTLTYGKTRHYNPVSLRPELKDYTVFIDGISKVFAATGLRVGWALGPAEIIAKMKAILSHMGAWAPMAEQRATAAYLGQTEAIDRYLKHFKNELEERLNRIYDGFRTLKTEGFAVDSVEPQAALYLTVCFDLTGKKTPAGKVLEDQEQVTAYILDAAGLAVVPFSAFGAGKNSPWYRLSVGTCVKEEIPDMLGAVRKALEGLR</sequence>
<evidence type="ECO:0000256" key="4">
    <source>
        <dbReference type="ARBA" id="ARBA00022679"/>
    </source>
</evidence>
<dbReference type="InterPro" id="IPR015422">
    <property type="entry name" value="PyrdxlP-dep_Trfase_small"/>
</dbReference>
<evidence type="ECO:0000256" key="2">
    <source>
        <dbReference type="ARBA" id="ARBA00007441"/>
    </source>
</evidence>
<keyword evidence="5" id="KW-0663">Pyridoxal phosphate</keyword>
<evidence type="ECO:0000259" key="7">
    <source>
        <dbReference type="Pfam" id="PF00155"/>
    </source>
</evidence>
<dbReference type="Gene3D" id="3.90.1150.10">
    <property type="entry name" value="Aspartate Aminotransferase, domain 1"/>
    <property type="match status" value="1"/>
</dbReference>
<dbReference type="GO" id="GO:0006520">
    <property type="term" value="P:amino acid metabolic process"/>
    <property type="evidence" value="ECO:0007669"/>
    <property type="project" value="InterPro"/>
</dbReference>
<name>A0A4R8DPB5_9BACT</name>
<dbReference type="AlphaFoldDB" id="A0A4R8DPB5"/>
<keyword evidence="4 6" id="KW-0808">Transferase</keyword>
<dbReference type="EMBL" id="SODV01000001">
    <property type="protein sequence ID" value="TDW99688.1"/>
    <property type="molecule type" value="Genomic_DNA"/>
</dbReference>
<protein>
    <recommendedName>
        <fullName evidence="6">Aminotransferase</fullName>
        <ecNumber evidence="6">2.6.1.-</ecNumber>
    </recommendedName>
</protein>
<comment type="similarity">
    <text evidence="2 6">Belongs to the class-I pyridoxal-phosphate-dependent aminotransferase family.</text>
</comment>
<feature type="domain" description="Aminotransferase class I/classII large" evidence="7">
    <location>
        <begin position="34"/>
        <end position="403"/>
    </location>
</feature>
<keyword evidence="9" id="KW-1185">Reference proteome</keyword>
<evidence type="ECO:0000256" key="3">
    <source>
        <dbReference type="ARBA" id="ARBA00022576"/>
    </source>
</evidence>
<dbReference type="Gene3D" id="3.40.640.10">
    <property type="entry name" value="Type I PLP-dependent aspartate aminotransferase-like (Major domain)"/>
    <property type="match status" value="1"/>
</dbReference>
<proteinExistence type="inferred from homology"/>
<dbReference type="GO" id="GO:0030170">
    <property type="term" value="F:pyridoxal phosphate binding"/>
    <property type="evidence" value="ECO:0007669"/>
    <property type="project" value="InterPro"/>
</dbReference>
<dbReference type="PANTHER" id="PTHR46383:SF1">
    <property type="entry name" value="ASPARTATE AMINOTRANSFERASE"/>
    <property type="match status" value="1"/>
</dbReference>
<dbReference type="EC" id="2.6.1.-" evidence="6"/>
<dbReference type="Pfam" id="PF00155">
    <property type="entry name" value="Aminotran_1_2"/>
    <property type="match status" value="1"/>
</dbReference>
<reference evidence="8 9" key="1">
    <citation type="submission" date="2019-03" db="EMBL/GenBank/DDBJ databases">
        <title>Genomic Encyclopedia of Type Strains, Phase IV (KMG-IV): sequencing the most valuable type-strain genomes for metagenomic binning, comparative biology and taxonomic classification.</title>
        <authorList>
            <person name="Goeker M."/>
        </authorList>
    </citation>
    <scope>NUCLEOTIDE SEQUENCE [LARGE SCALE GENOMIC DNA]</scope>
    <source>
        <strain evidence="8 9">DSM 100059</strain>
    </source>
</reference>